<dbReference type="Proteomes" id="UP000077671">
    <property type="component" value="Unassembled WGS sequence"/>
</dbReference>
<proteinExistence type="predicted"/>
<evidence type="ECO:0000256" key="1">
    <source>
        <dbReference type="SAM" id="MobiDB-lite"/>
    </source>
</evidence>
<dbReference type="AlphaFoldDB" id="A0A8T8SGA1"/>
<feature type="compositionally biased region" description="Polar residues" evidence="1">
    <location>
        <begin position="317"/>
        <end position="326"/>
    </location>
</feature>
<accession>A0A8T8SGA1</accession>
<organism evidence="2 3">
    <name type="scientific">Tilletia caries</name>
    <name type="common">wheat bunt fungus</name>
    <dbReference type="NCBI Taxonomy" id="13290"/>
    <lineage>
        <taxon>Eukaryota</taxon>
        <taxon>Fungi</taxon>
        <taxon>Dikarya</taxon>
        <taxon>Basidiomycota</taxon>
        <taxon>Ustilaginomycotina</taxon>
        <taxon>Exobasidiomycetes</taxon>
        <taxon>Tilletiales</taxon>
        <taxon>Tilletiaceae</taxon>
        <taxon>Tilletia</taxon>
    </lineage>
</organism>
<gene>
    <name evidence="2" type="ORF">A4X03_0g8649</name>
</gene>
<protein>
    <submittedName>
        <fullName evidence="2">Uncharacterized protein</fullName>
    </submittedName>
</protein>
<feature type="region of interest" description="Disordered" evidence="1">
    <location>
        <begin position="300"/>
        <end position="326"/>
    </location>
</feature>
<name>A0A8T8SGA1_9BASI</name>
<sequence length="326" mass="34177">MRMQGLGPASSLGWSTLTFFIDARSALGGRVTIECSVDFHVLEAFAPGLCLGQDFVSTHGVVIDSAKGAATVDSGVTMLTFSVHEHMPAPFASAAELCVVRDVVVPARSHAWVPVDVACLAPGVDYTVFPRLTVDPSETVQLAGPVAVTARCASHILLTNVGTADAVIERRTPVADALVAHLGDAHVHTSRTFDLSLADPIVVGVHLADATPASAADVDVSPLDICDDTESSVPPAVPDEPTTVMVDDVFKVGVAADGMPYADVVEVLRRHRAAFALDGKPGRVVGHEMSIELRDDAALHPEAPRRASPRSVARWTPPSTSCCRGT</sequence>
<reference evidence="2" key="2">
    <citation type="journal article" date="2019" name="IMA Fungus">
        <title>Genome sequencing and comparison of five Tilletia species to identify candidate genes for the detection of regulated species infecting wheat.</title>
        <authorList>
            <person name="Nguyen H.D.T."/>
            <person name="Sultana T."/>
            <person name="Kesanakurti P."/>
            <person name="Hambleton S."/>
        </authorList>
    </citation>
    <scope>NUCLEOTIDE SEQUENCE</scope>
    <source>
        <strain evidence="2">DAOMC 238032</strain>
    </source>
</reference>
<reference evidence="2" key="1">
    <citation type="submission" date="2016-04" db="EMBL/GenBank/DDBJ databases">
        <authorList>
            <person name="Nguyen H.D."/>
            <person name="Kesanakurti P."/>
            <person name="Cullis J."/>
            <person name="Levesque C.A."/>
            <person name="Hambleton S."/>
        </authorList>
    </citation>
    <scope>NUCLEOTIDE SEQUENCE</scope>
    <source>
        <strain evidence="2">DAOMC 238032</strain>
    </source>
</reference>
<comment type="caution">
    <text evidence="2">The sequence shown here is derived from an EMBL/GenBank/DDBJ whole genome shotgun (WGS) entry which is preliminary data.</text>
</comment>
<evidence type="ECO:0000313" key="2">
    <source>
        <dbReference type="EMBL" id="KAE8239887.1"/>
    </source>
</evidence>
<dbReference type="EMBL" id="LWDD02002752">
    <property type="protein sequence ID" value="KAE8239887.1"/>
    <property type="molecule type" value="Genomic_DNA"/>
</dbReference>
<evidence type="ECO:0000313" key="3">
    <source>
        <dbReference type="Proteomes" id="UP000077671"/>
    </source>
</evidence>